<evidence type="ECO:0000313" key="3">
    <source>
        <dbReference type="EMBL" id="HIW81086.1"/>
    </source>
</evidence>
<dbReference type="Proteomes" id="UP000824265">
    <property type="component" value="Unassembled WGS sequence"/>
</dbReference>
<comment type="caution">
    <text evidence="3">The sequence shown here is derived from an EMBL/GenBank/DDBJ whole genome shotgun (WGS) entry which is preliminary data.</text>
</comment>
<feature type="compositionally biased region" description="Basic and acidic residues" evidence="1">
    <location>
        <begin position="425"/>
        <end position="437"/>
    </location>
</feature>
<dbReference type="Pfam" id="PF01609">
    <property type="entry name" value="DDE_Tnp_1"/>
    <property type="match status" value="1"/>
</dbReference>
<evidence type="ECO:0000256" key="1">
    <source>
        <dbReference type="SAM" id="MobiDB-lite"/>
    </source>
</evidence>
<sequence>MGRREDRVRRKLEKDPAMECNKVRQKYCPDLFRDFADTKDPRNPSYTDYSNRELLGTVFYKGIAGITSMQAMTDEFNKDQVVKNLYQFMGGKEKEFLPHGVTVNEYFERLDPEELQKVQQKQVYGLIRSKAFYDARFRKKWLVIVDGTQTYSGRRKLHEGCLERHYKKGTEEETVSYHCDVLEAKIVLGEKLVVSIGSEFIENNGEDAERQKNMGEEERKQDCETKAFQRLAGKIKKAFPRLPLILLADSLYASEPVMDLCRGNGWGFIIRYKSGSIPGVTEEYEKIPEKGRSGHAEFVNEIDYRGKPVNMVRYWEEAEEKGKKAGKEYQFLTDMRITEKNAEKVVKAGRKRWKIENEGFNRQKNWQGDITHACSHNAEAMKNHYLMTQISDMVKQLYEWFVLETGGIRKRQKNISSDLLKSFGEQKTEREDIRRNDTQSVPAD</sequence>
<evidence type="ECO:0000259" key="2">
    <source>
        <dbReference type="Pfam" id="PF01609"/>
    </source>
</evidence>
<dbReference type="SUPFAM" id="SSF53098">
    <property type="entry name" value="Ribonuclease H-like"/>
    <property type="match status" value="1"/>
</dbReference>
<accession>A0A9D1R6R6</accession>
<dbReference type="EMBL" id="DXGH01000033">
    <property type="protein sequence ID" value="HIW81086.1"/>
    <property type="molecule type" value="Genomic_DNA"/>
</dbReference>
<gene>
    <name evidence="3" type="ORF">H9742_06070</name>
</gene>
<evidence type="ECO:0000313" key="4">
    <source>
        <dbReference type="Proteomes" id="UP000824265"/>
    </source>
</evidence>
<reference evidence="3" key="2">
    <citation type="submission" date="2021-04" db="EMBL/GenBank/DDBJ databases">
        <authorList>
            <person name="Gilroy R."/>
        </authorList>
    </citation>
    <scope>NUCLEOTIDE SEQUENCE</scope>
    <source>
        <strain evidence="3">CHK195-6426</strain>
    </source>
</reference>
<feature type="domain" description="Transposase IS4-like" evidence="2">
    <location>
        <begin position="225"/>
        <end position="380"/>
    </location>
</feature>
<name>A0A9D1R6R6_9FIRM</name>
<feature type="region of interest" description="Disordered" evidence="1">
    <location>
        <begin position="425"/>
        <end position="444"/>
    </location>
</feature>
<dbReference type="GO" id="GO:0006313">
    <property type="term" value="P:DNA transposition"/>
    <property type="evidence" value="ECO:0007669"/>
    <property type="project" value="InterPro"/>
</dbReference>
<protein>
    <submittedName>
        <fullName evidence="3">Transposase</fullName>
    </submittedName>
</protein>
<dbReference type="InterPro" id="IPR002559">
    <property type="entry name" value="Transposase_11"/>
</dbReference>
<dbReference type="GO" id="GO:0004803">
    <property type="term" value="F:transposase activity"/>
    <property type="evidence" value="ECO:0007669"/>
    <property type="project" value="InterPro"/>
</dbReference>
<organism evidence="3 4">
    <name type="scientific">Candidatus Acetatifactor stercoripullorum</name>
    <dbReference type="NCBI Taxonomy" id="2838414"/>
    <lineage>
        <taxon>Bacteria</taxon>
        <taxon>Bacillati</taxon>
        <taxon>Bacillota</taxon>
        <taxon>Clostridia</taxon>
        <taxon>Lachnospirales</taxon>
        <taxon>Lachnospiraceae</taxon>
        <taxon>Acetatifactor</taxon>
    </lineage>
</organism>
<dbReference type="AlphaFoldDB" id="A0A9D1R6R6"/>
<dbReference type="GO" id="GO:0003677">
    <property type="term" value="F:DNA binding"/>
    <property type="evidence" value="ECO:0007669"/>
    <property type="project" value="InterPro"/>
</dbReference>
<proteinExistence type="predicted"/>
<reference evidence="3" key="1">
    <citation type="journal article" date="2021" name="PeerJ">
        <title>Extensive microbial diversity within the chicken gut microbiome revealed by metagenomics and culture.</title>
        <authorList>
            <person name="Gilroy R."/>
            <person name="Ravi A."/>
            <person name="Getino M."/>
            <person name="Pursley I."/>
            <person name="Horton D.L."/>
            <person name="Alikhan N.F."/>
            <person name="Baker D."/>
            <person name="Gharbi K."/>
            <person name="Hall N."/>
            <person name="Watson M."/>
            <person name="Adriaenssens E.M."/>
            <person name="Foster-Nyarko E."/>
            <person name="Jarju S."/>
            <person name="Secka A."/>
            <person name="Antonio M."/>
            <person name="Oren A."/>
            <person name="Chaudhuri R.R."/>
            <person name="La Ragione R."/>
            <person name="Hildebrand F."/>
            <person name="Pallen M.J."/>
        </authorList>
    </citation>
    <scope>NUCLEOTIDE SEQUENCE</scope>
    <source>
        <strain evidence="3">CHK195-6426</strain>
    </source>
</reference>
<dbReference type="InterPro" id="IPR012337">
    <property type="entry name" value="RNaseH-like_sf"/>
</dbReference>